<keyword evidence="3" id="KW-1185">Reference proteome</keyword>
<comment type="caution">
    <text evidence="2">The sequence shown here is derived from an EMBL/GenBank/DDBJ whole genome shotgun (WGS) entry which is preliminary data.</text>
</comment>
<dbReference type="EMBL" id="CATQJL010000112">
    <property type="protein sequence ID" value="CAJ0594945.1"/>
    <property type="molecule type" value="Genomic_DNA"/>
</dbReference>
<dbReference type="AlphaFoldDB" id="A0AA36GMV5"/>
<dbReference type="PANTHER" id="PTHR23312:SF8">
    <property type="entry name" value="ARMADILLO REPEAT-CONTAINING PROTEIN 5"/>
    <property type="match status" value="1"/>
</dbReference>
<evidence type="ECO:0000313" key="3">
    <source>
        <dbReference type="Proteomes" id="UP001176961"/>
    </source>
</evidence>
<evidence type="ECO:0000256" key="1">
    <source>
        <dbReference type="SAM" id="MobiDB-lite"/>
    </source>
</evidence>
<dbReference type="InterPro" id="IPR011333">
    <property type="entry name" value="SKP1/BTB/POZ_sf"/>
</dbReference>
<feature type="region of interest" description="Disordered" evidence="1">
    <location>
        <begin position="327"/>
        <end position="382"/>
    </location>
</feature>
<evidence type="ECO:0000313" key="2">
    <source>
        <dbReference type="EMBL" id="CAJ0594945.1"/>
    </source>
</evidence>
<dbReference type="GO" id="GO:0005829">
    <property type="term" value="C:cytosol"/>
    <property type="evidence" value="ECO:0007669"/>
    <property type="project" value="TreeGrafter"/>
</dbReference>
<reference evidence="2" key="1">
    <citation type="submission" date="2023-07" db="EMBL/GenBank/DDBJ databases">
        <authorList>
            <consortium name="CYATHOMIX"/>
        </authorList>
    </citation>
    <scope>NUCLEOTIDE SEQUENCE</scope>
    <source>
        <strain evidence="2">N/A</strain>
    </source>
</reference>
<protein>
    <recommendedName>
        <fullName evidence="4">BTB domain-containing protein</fullName>
    </recommendedName>
</protein>
<proteinExistence type="predicted"/>
<name>A0AA36GMV5_CYLNA</name>
<evidence type="ECO:0008006" key="4">
    <source>
        <dbReference type="Google" id="ProtNLM"/>
    </source>
</evidence>
<feature type="compositionally biased region" description="Polar residues" evidence="1">
    <location>
        <begin position="356"/>
        <end position="375"/>
    </location>
</feature>
<dbReference type="PANTHER" id="PTHR23312">
    <property type="entry name" value="ARMC5 ARMADILLO REPEAT-CONTAINING -RELATED"/>
    <property type="match status" value="1"/>
</dbReference>
<sequence length="820" mass="91015">MQKFGRVFATSTISNNSIACRCEETTQQIIEGAERGGKRVVYEFWDGSEETSKAIQPASAETESSHVQGVAIRFGYLKLVLCRSRSRMGVVLLSNAGFYLGKLLAEEKNTAAVVGTLTALATKRVRDTGRQLAGSECAERLLNLFFSDEVKGAKELLVMLCEGSTDMRDRMGEAQIIQKIVETKDEGALNCRLLAAFAQEAWGRAALREFGALDFLISRLSSTNASSAERLAIVQPLRHFVHDTNGMAFLARNRLFVDTVVKDVTEFIASNKIVCEPEIVSGEDDLRPDSPLLMEIESYIQKKGDNDEDSRDSRLHKDYSSLWAYSTPSPNRSSFSSPMYSPPSSGAGSPVSGYSTSPLASPFSQQRTASESTSEVPDLESSVGNLELRQERTTLCANGLAEKWWMHIIESELWLLTWQAQEDANLPFLCRDDVVNAVLSYLAFAPSPDYRIGRVLRRMACSRPSIDALLTMQFHTRVLHTLCMVPCRVVRYAKRCARCERAAEFGREILREFASHVDSDFGNSFLVKRLSNNDFTTRVVAAIAKVALIRDRFRLGQMSLGCLPALDLLFDSLHSLLLTEDFPEIADESTYVDGPPLGAQMIGAISTLVSPQRLREILDADSAVRPQERGECMIEKNSTLDMERLIFETKSGEVLARVPMNAICEASEYFQGMFTSDLREKATKLRSFVFSPEEEECSAEDFTRFLHHLSGCRSQCSAIHSAKTCVAMIRLSDRYLCSALANYVCSPHGPASRILNGDTLPVFLPGVLTAQTHERLIAMCLLTLIRYCTSSQIVSALRSVAQNRLLVDSFIEQLKALTTS</sequence>
<accession>A0AA36GMV5</accession>
<dbReference type="Proteomes" id="UP001176961">
    <property type="component" value="Unassembled WGS sequence"/>
</dbReference>
<gene>
    <name evidence="2" type="ORF">CYNAS_LOCUS6928</name>
</gene>
<organism evidence="2 3">
    <name type="scientific">Cylicocyclus nassatus</name>
    <name type="common">Nematode worm</name>
    <dbReference type="NCBI Taxonomy" id="53992"/>
    <lineage>
        <taxon>Eukaryota</taxon>
        <taxon>Metazoa</taxon>
        <taxon>Ecdysozoa</taxon>
        <taxon>Nematoda</taxon>
        <taxon>Chromadorea</taxon>
        <taxon>Rhabditida</taxon>
        <taxon>Rhabditina</taxon>
        <taxon>Rhabditomorpha</taxon>
        <taxon>Strongyloidea</taxon>
        <taxon>Strongylidae</taxon>
        <taxon>Cylicocyclus</taxon>
    </lineage>
</organism>
<dbReference type="GO" id="GO:0009653">
    <property type="term" value="P:anatomical structure morphogenesis"/>
    <property type="evidence" value="ECO:0007669"/>
    <property type="project" value="TreeGrafter"/>
</dbReference>
<feature type="compositionally biased region" description="Low complexity" evidence="1">
    <location>
        <begin position="327"/>
        <end position="355"/>
    </location>
</feature>
<dbReference type="Gene3D" id="3.30.710.10">
    <property type="entry name" value="Potassium Channel Kv1.1, Chain A"/>
    <property type="match status" value="1"/>
</dbReference>